<reference evidence="2" key="1">
    <citation type="submission" date="2016-04" db="EMBL/GenBank/DDBJ databases">
        <authorList>
            <person name="Nguyen H.D."/>
            <person name="Samba Siva P."/>
            <person name="Cullis J."/>
            <person name="Levesque C.A."/>
            <person name="Hambleton S."/>
        </authorList>
    </citation>
    <scope>NUCLEOTIDE SEQUENCE</scope>
    <source>
        <strain evidence="2">DAOMC 236422</strain>
    </source>
</reference>
<feature type="transmembrane region" description="Helical" evidence="1">
    <location>
        <begin position="442"/>
        <end position="463"/>
    </location>
</feature>
<dbReference type="Proteomes" id="UP000078113">
    <property type="component" value="Unassembled WGS sequence"/>
</dbReference>
<comment type="caution">
    <text evidence="2">The sequence shown here is derived from an EMBL/GenBank/DDBJ whole genome shotgun (WGS) entry which is preliminary data.</text>
</comment>
<sequence length="502" mass="56543">MDLYARFDLPPPPPPTVFSRDHTLGRARMPNFTSVEEVSQFVDNSIVWRHSKGADAFLIFSIIYTASIITVVSLFVSHKMYNRAWWVFRMVPRGHSTTVIPNVHNAWTLFIGLYGLLLLISFVQNHIHTIRNEPIPNNGFWIGMLWVPIAFAVWYQTWGIIAARVTTGSATLDSIPGQSLLRLIPSWLVNVICLCFPGLPALATLAPIITGNAFLERARHGWKNWHASFDGASELTRDMVLDAQTIFHSSIHGAYYISIALLMWTIACILFGGLYTYSSTSFILDLRKHLRYKRNNVPAQRLRNSAKPFSTNHSIMKATQESEGPGKTEVMWQQGDTHFSETGLGNGFISKRNDEVHRQIRSQMFTAREAAQDRSYSFFPPIAPSKTITRLEMSEADKVLRYFTIQSMSVMLGFLAFVADLIVMIVRSYPAAEANHYEHAEIASYIAAAAISFISGTCPFMSVTHATFEASFAALLHARRVEQGKFEDDDIVAFSNVDVEME</sequence>
<proteinExistence type="predicted"/>
<reference evidence="2" key="2">
    <citation type="journal article" date="2019" name="IMA Fungus">
        <title>Genome sequencing and comparison of five Tilletia species to identify candidate genes for the detection of regulated species infecting wheat.</title>
        <authorList>
            <person name="Nguyen H.D.T."/>
            <person name="Sultana T."/>
            <person name="Kesanakurti P."/>
            <person name="Hambleton S."/>
        </authorList>
    </citation>
    <scope>NUCLEOTIDE SEQUENCE</scope>
    <source>
        <strain evidence="2">DAOMC 236422</strain>
    </source>
</reference>
<feature type="transmembrane region" description="Helical" evidence="1">
    <location>
        <begin position="187"/>
        <end position="209"/>
    </location>
</feature>
<dbReference type="AlphaFoldDB" id="A0A8X7N584"/>
<evidence type="ECO:0000313" key="2">
    <source>
        <dbReference type="EMBL" id="KAE8267337.1"/>
    </source>
</evidence>
<feature type="transmembrane region" description="Helical" evidence="1">
    <location>
        <begin position="255"/>
        <end position="284"/>
    </location>
</feature>
<dbReference type="EMBL" id="LWDG02000236">
    <property type="protein sequence ID" value="KAE8267337.1"/>
    <property type="molecule type" value="Genomic_DNA"/>
</dbReference>
<keyword evidence="1" id="KW-0472">Membrane</keyword>
<gene>
    <name evidence="2" type="ORF">A4X09_0g5005</name>
</gene>
<accession>A0A8X7N584</accession>
<feature type="transmembrane region" description="Helical" evidence="1">
    <location>
        <begin position="99"/>
        <end position="120"/>
    </location>
</feature>
<keyword evidence="3" id="KW-1185">Reference proteome</keyword>
<feature type="transmembrane region" description="Helical" evidence="1">
    <location>
        <begin position="140"/>
        <end position="166"/>
    </location>
</feature>
<keyword evidence="1" id="KW-0812">Transmembrane</keyword>
<feature type="transmembrane region" description="Helical" evidence="1">
    <location>
        <begin position="410"/>
        <end position="430"/>
    </location>
</feature>
<name>A0A8X7N584_9BASI</name>
<protein>
    <submittedName>
        <fullName evidence="2">Uncharacterized protein</fullName>
    </submittedName>
</protein>
<organism evidence="2 3">
    <name type="scientific">Tilletia walkeri</name>
    <dbReference type="NCBI Taxonomy" id="117179"/>
    <lineage>
        <taxon>Eukaryota</taxon>
        <taxon>Fungi</taxon>
        <taxon>Dikarya</taxon>
        <taxon>Basidiomycota</taxon>
        <taxon>Ustilaginomycotina</taxon>
        <taxon>Exobasidiomycetes</taxon>
        <taxon>Tilletiales</taxon>
        <taxon>Tilletiaceae</taxon>
        <taxon>Tilletia</taxon>
    </lineage>
</organism>
<evidence type="ECO:0000313" key="3">
    <source>
        <dbReference type="Proteomes" id="UP000078113"/>
    </source>
</evidence>
<feature type="transmembrane region" description="Helical" evidence="1">
    <location>
        <begin position="57"/>
        <end position="78"/>
    </location>
</feature>
<keyword evidence="1" id="KW-1133">Transmembrane helix</keyword>
<evidence type="ECO:0000256" key="1">
    <source>
        <dbReference type="SAM" id="Phobius"/>
    </source>
</evidence>